<evidence type="ECO:0008006" key="4">
    <source>
        <dbReference type="Google" id="ProtNLM"/>
    </source>
</evidence>
<proteinExistence type="predicted"/>
<keyword evidence="1" id="KW-0812">Transmembrane</keyword>
<sequence>MSDASRHLDARSWRALREKSPDEVAYFADHLSRPCDVCEAFLENPDAEDALGLDAMTDEALGAMSAPREDAMGWARLRRRMNIAPRRMWLSGAVAVAVAAVVAFAVNPTLLTGAKSDSPWRVKGGAPLSLELTAVARLQDGSLRALTDDSALPSDAVVLVRYHCSEVADALLVLETPEGGAQVLGGYTLEAGTHDLREGGELAGVSLEGERGPRVLVLAAWPHGPHSEAARDAALAQRRVPEEATLARLRLRVEPGYAAP</sequence>
<protein>
    <recommendedName>
        <fullName evidence="4">ActD-like protein</fullName>
    </recommendedName>
</protein>
<keyword evidence="3" id="KW-1185">Reference proteome</keyword>
<reference evidence="2 3" key="1">
    <citation type="submission" date="2021-02" db="EMBL/GenBank/DDBJ databases">
        <title>De Novo genome assembly of isolated myxobacteria.</title>
        <authorList>
            <person name="Stevens D.C."/>
        </authorList>
    </citation>
    <scope>NUCLEOTIDE SEQUENCE [LARGE SCALE GENOMIC DNA]</scope>
    <source>
        <strain evidence="2 3">SCHIC003</strain>
    </source>
</reference>
<dbReference type="EMBL" id="CP071091">
    <property type="protein sequence ID" value="QSQ13447.1"/>
    <property type="molecule type" value="Genomic_DNA"/>
</dbReference>
<accession>A0ABX7N708</accession>
<keyword evidence="1" id="KW-1133">Transmembrane helix</keyword>
<feature type="transmembrane region" description="Helical" evidence="1">
    <location>
        <begin position="88"/>
        <end position="106"/>
    </location>
</feature>
<evidence type="ECO:0000313" key="3">
    <source>
        <dbReference type="Proteomes" id="UP000663090"/>
    </source>
</evidence>
<gene>
    <name evidence="2" type="ORF">JY572_34735</name>
</gene>
<dbReference type="Proteomes" id="UP000663090">
    <property type="component" value="Chromosome"/>
</dbReference>
<evidence type="ECO:0000256" key="1">
    <source>
        <dbReference type="SAM" id="Phobius"/>
    </source>
</evidence>
<keyword evidence="1" id="KW-0472">Membrane</keyword>
<name>A0ABX7N708_9BACT</name>
<organism evidence="2 3">
    <name type="scientific">Myxococcus landrumensis</name>
    <dbReference type="NCBI Taxonomy" id="2813577"/>
    <lineage>
        <taxon>Bacteria</taxon>
        <taxon>Pseudomonadati</taxon>
        <taxon>Myxococcota</taxon>
        <taxon>Myxococcia</taxon>
        <taxon>Myxococcales</taxon>
        <taxon>Cystobacterineae</taxon>
        <taxon>Myxococcaceae</taxon>
        <taxon>Myxococcus</taxon>
    </lineage>
</organism>
<dbReference type="RefSeq" id="WP_206715187.1">
    <property type="nucleotide sequence ID" value="NZ_CP071091.1"/>
</dbReference>
<evidence type="ECO:0000313" key="2">
    <source>
        <dbReference type="EMBL" id="QSQ13447.1"/>
    </source>
</evidence>